<evidence type="ECO:0000313" key="7">
    <source>
        <dbReference type="Proteomes" id="UP000295497"/>
    </source>
</evidence>
<dbReference type="CDD" id="cd14014">
    <property type="entry name" value="STKc_PknB_like"/>
    <property type="match status" value="1"/>
</dbReference>
<dbReference type="Proteomes" id="UP000295497">
    <property type="component" value="Chromosome"/>
</dbReference>
<evidence type="ECO:0000259" key="5">
    <source>
        <dbReference type="PROSITE" id="PS50011"/>
    </source>
</evidence>
<dbReference type="PANTHER" id="PTHR43289">
    <property type="entry name" value="MITOGEN-ACTIVATED PROTEIN KINASE KINASE KINASE 20-RELATED"/>
    <property type="match status" value="1"/>
</dbReference>
<dbReference type="SUPFAM" id="SSF56112">
    <property type="entry name" value="Protein kinase-like (PK-like)"/>
    <property type="match status" value="1"/>
</dbReference>
<dbReference type="InterPro" id="IPR011009">
    <property type="entry name" value="Kinase-like_dom_sf"/>
</dbReference>
<evidence type="ECO:0000256" key="4">
    <source>
        <dbReference type="ARBA" id="ARBA00022840"/>
    </source>
</evidence>
<keyword evidence="3" id="KW-0418">Kinase</keyword>
<organism evidence="6 7">
    <name type="scientific">Sorangium cellulosum</name>
    <name type="common">Polyangium cellulosum</name>
    <dbReference type="NCBI Taxonomy" id="56"/>
    <lineage>
        <taxon>Bacteria</taxon>
        <taxon>Pseudomonadati</taxon>
        <taxon>Myxococcota</taxon>
        <taxon>Polyangia</taxon>
        <taxon>Polyangiales</taxon>
        <taxon>Polyangiaceae</taxon>
        <taxon>Sorangium</taxon>
    </lineage>
</organism>
<dbReference type="SMART" id="SM00220">
    <property type="entry name" value="S_TKc"/>
    <property type="match status" value="1"/>
</dbReference>
<dbReference type="InterPro" id="IPR011990">
    <property type="entry name" value="TPR-like_helical_dom_sf"/>
</dbReference>
<evidence type="ECO:0000256" key="3">
    <source>
        <dbReference type="ARBA" id="ARBA00022777"/>
    </source>
</evidence>
<protein>
    <recommendedName>
        <fullName evidence="5">Protein kinase domain-containing protein</fullName>
    </recommendedName>
</protein>
<dbReference type="GO" id="GO:0004674">
    <property type="term" value="F:protein serine/threonine kinase activity"/>
    <property type="evidence" value="ECO:0007669"/>
    <property type="project" value="TreeGrafter"/>
</dbReference>
<dbReference type="SUPFAM" id="SSF48452">
    <property type="entry name" value="TPR-like"/>
    <property type="match status" value="1"/>
</dbReference>
<keyword evidence="1" id="KW-0808">Transferase</keyword>
<dbReference type="InterPro" id="IPR027417">
    <property type="entry name" value="P-loop_NTPase"/>
</dbReference>
<dbReference type="PROSITE" id="PS00108">
    <property type="entry name" value="PROTEIN_KINASE_ST"/>
    <property type="match status" value="1"/>
</dbReference>
<dbReference type="InterPro" id="IPR041664">
    <property type="entry name" value="AAA_16"/>
</dbReference>
<name>A0A4P2QJ94_SORCE</name>
<gene>
    <name evidence="6" type="ORF">SOCE836_018390</name>
</gene>
<dbReference type="Gene3D" id="3.30.200.20">
    <property type="entry name" value="Phosphorylase Kinase, domain 1"/>
    <property type="match status" value="1"/>
</dbReference>
<dbReference type="GO" id="GO:0005524">
    <property type="term" value="F:ATP binding"/>
    <property type="evidence" value="ECO:0007669"/>
    <property type="project" value="UniProtKB-KW"/>
</dbReference>
<proteinExistence type="predicted"/>
<dbReference type="Gene3D" id="3.40.50.300">
    <property type="entry name" value="P-loop containing nucleotide triphosphate hydrolases"/>
    <property type="match status" value="1"/>
</dbReference>
<reference evidence="6 7" key="1">
    <citation type="submission" date="2015-09" db="EMBL/GenBank/DDBJ databases">
        <title>Sorangium comparison.</title>
        <authorList>
            <person name="Zaburannyi N."/>
            <person name="Bunk B."/>
            <person name="Overmann J."/>
            <person name="Mueller R."/>
        </authorList>
    </citation>
    <scope>NUCLEOTIDE SEQUENCE [LARGE SCALE GENOMIC DNA]</scope>
    <source>
        <strain evidence="6 7">So ce836</strain>
    </source>
</reference>
<keyword evidence="2" id="KW-0547">Nucleotide-binding</keyword>
<feature type="domain" description="Protein kinase" evidence="5">
    <location>
        <begin position="13"/>
        <end position="273"/>
    </location>
</feature>
<evidence type="ECO:0000256" key="1">
    <source>
        <dbReference type="ARBA" id="ARBA00022679"/>
    </source>
</evidence>
<sequence length="1333" mass="144323">MSFLEGSLVAGRFLIETLARRGGMGEVFRARDVTTGAPVALKLLHADAARSEETERFLREARFLADLRHPAIVAYLAHGKAQDGRPFLAMEWLSGKDLGERLDHGPLRISECVTLLTRVADALAVAHGRGVVHRDIKPSNLFLRDERVDGVTVLDFGIARWAAAGMTLTGTGRFVGTPGYMAPEQARGDRELGPAVDVFALGCVLFECLTGKHLFAGRDLVGVLAKILFDEVPPVGSLRPDTPPALAELLARMLDKDPQRRPRDAAALREQLAALTLPEEGDEAPAPVLAPPPTPRALTGEAMQLLSVVLAVPASGHPSETLPPSTAQTWARPTRDALRFRLARLGGRAEWLADGSLIVIVSPASSAVDQVSTAARCALEVQQHWPEARIALTTGRGLLQGGVPAGEAIDRAVALLRGAAPTVTAEPDPQGAALEPGIWLDELSSRLLEPRFLITTLGGQLALTGERASVDESRPLLGRPTPCVGREQELSMLLGAIDGCIEEAAPSGALVIGAPGMGKSRLRHELLRRLRARSPGLEVLFASGAPMSAGSPYALLGEALRRLCDVQVGDPPAAQEAKIRQRVGQRVPPADTERVSEFIAALCGIAVERPSASLSAARSDPKIMSEQIRRAFMDLLSAEAAARPCLLVLEDLHWGDAATVKLVDAALLELRERAFFVLAFARREVHDVFPKLWQGRVVHRVPLAGLTKKAAERLVVAVLGAEVPPSLVARIVEQAAGNALFLEELIRAVVEGKTEGQPATVLAMLQARLSCLEPEARKVLCSASVFGQTFWRSGVLAMLGQERAAAGGDGADRWLESLVRSEMVEVQWSSRFPGDAEYRFRHVLVRDAAYGLLAAEDRRLGHQLAGAHLEQAGEADPMVLAEHAHLGGDLERAALYYLRAAEQSYRSNDYDGMLSRVERGIACGPRGDILGRLLGMKLDVCFLREDWDVGLEIGKEALSLLPRGSVAWNRAVGRLVVMTGHLGLADDLEPLVNAIMSSEPEPGGEAACCMPVATAITALSHWGMRDLSLRLLARLEQLATRVPESEELAHAQLRYSRSTFLRLLGDDPWQAYEDARRAEEVFFEVSPWRWREFAASSTALSMAELGEHAEAERKLRESLERTLRINDAFTVSSVRVWLLILLSECCAPEHLDEITDLANQLIEIGAMEATVGPAHGALARVLVARGRFPEAREEAEKALAVLQRDRFYRPLVYRTLIQALLREGCAEAARQASEEGLGCLAALGGSLGYSEIPLRLAISEAQLAGGDTARARAAIEQALRAVEERARKIPDAAVRLRYMEQVPANARVRELARAWLGRDVEPPTGPHARERTA</sequence>
<keyword evidence="4" id="KW-0067">ATP-binding</keyword>
<dbReference type="EMBL" id="CP012672">
    <property type="protein sequence ID" value="AUX29746.1"/>
    <property type="molecule type" value="Genomic_DNA"/>
</dbReference>
<evidence type="ECO:0000256" key="2">
    <source>
        <dbReference type="ARBA" id="ARBA00022741"/>
    </source>
</evidence>
<dbReference type="Gene3D" id="1.25.40.10">
    <property type="entry name" value="Tetratricopeptide repeat domain"/>
    <property type="match status" value="1"/>
</dbReference>
<dbReference type="InterPro" id="IPR000719">
    <property type="entry name" value="Prot_kinase_dom"/>
</dbReference>
<dbReference type="Pfam" id="PF13191">
    <property type="entry name" value="AAA_16"/>
    <property type="match status" value="1"/>
</dbReference>
<accession>A0A4P2QJ94</accession>
<dbReference type="InterPro" id="IPR008271">
    <property type="entry name" value="Ser/Thr_kinase_AS"/>
</dbReference>
<dbReference type="Pfam" id="PF00069">
    <property type="entry name" value="Pkinase"/>
    <property type="match status" value="1"/>
</dbReference>
<dbReference type="Gene3D" id="1.10.510.10">
    <property type="entry name" value="Transferase(Phosphotransferase) domain 1"/>
    <property type="match status" value="1"/>
</dbReference>
<dbReference type="SUPFAM" id="SSF52540">
    <property type="entry name" value="P-loop containing nucleoside triphosphate hydrolases"/>
    <property type="match status" value="1"/>
</dbReference>
<evidence type="ECO:0000313" key="6">
    <source>
        <dbReference type="EMBL" id="AUX29746.1"/>
    </source>
</evidence>
<dbReference type="PROSITE" id="PS50011">
    <property type="entry name" value="PROTEIN_KINASE_DOM"/>
    <property type="match status" value="1"/>
</dbReference>
<dbReference type="PANTHER" id="PTHR43289:SF6">
    <property type="entry name" value="SERINE_THREONINE-PROTEIN KINASE NEKL-3"/>
    <property type="match status" value="1"/>
</dbReference>